<evidence type="ECO:0000313" key="3">
    <source>
        <dbReference type="Proteomes" id="UP001157134"/>
    </source>
</evidence>
<reference evidence="2 3" key="1">
    <citation type="submission" date="2023-03" db="EMBL/GenBank/DDBJ databases">
        <title>Thalassotalea loyana LMG 22536T draft genome sequence.</title>
        <authorList>
            <person name="Sawabe T."/>
        </authorList>
    </citation>
    <scope>NUCLEOTIDE SEQUENCE [LARGE SCALE GENOMIC DNA]</scope>
    <source>
        <strain evidence="2 3">LMG 22536</strain>
    </source>
</reference>
<keyword evidence="3" id="KW-1185">Reference proteome</keyword>
<organism evidence="2 3">
    <name type="scientific">Thalassotalea loyana</name>
    <dbReference type="NCBI Taxonomy" id="280483"/>
    <lineage>
        <taxon>Bacteria</taxon>
        <taxon>Pseudomonadati</taxon>
        <taxon>Pseudomonadota</taxon>
        <taxon>Gammaproteobacteria</taxon>
        <taxon>Alteromonadales</taxon>
        <taxon>Colwelliaceae</taxon>
        <taxon>Thalassotalea</taxon>
    </lineage>
</organism>
<comment type="caution">
    <text evidence="2">The sequence shown here is derived from an EMBL/GenBank/DDBJ whole genome shotgun (WGS) entry which is preliminary data.</text>
</comment>
<keyword evidence="1" id="KW-0472">Membrane</keyword>
<dbReference type="RefSeq" id="WP_284299786.1">
    <property type="nucleotide sequence ID" value="NZ_BSSV01000006.1"/>
</dbReference>
<dbReference type="Proteomes" id="UP001157134">
    <property type="component" value="Unassembled WGS sequence"/>
</dbReference>
<dbReference type="EMBL" id="BSSV01000006">
    <property type="protein sequence ID" value="GLX86605.1"/>
    <property type="molecule type" value="Genomic_DNA"/>
</dbReference>
<accession>A0ABQ6HIC7</accession>
<proteinExistence type="predicted"/>
<evidence type="ECO:0000313" key="2">
    <source>
        <dbReference type="EMBL" id="GLX86605.1"/>
    </source>
</evidence>
<gene>
    <name evidence="2" type="ORF">tloyanaT_28580</name>
</gene>
<evidence type="ECO:0000256" key="1">
    <source>
        <dbReference type="SAM" id="Phobius"/>
    </source>
</evidence>
<keyword evidence="1" id="KW-0812">Transmembrane</keyword>
<protein>
    <recommendedName>
        <fullName evidence="4">DUF2914 domain-containing protein</fullName>
    </recommendedName>
</protein>
<name>A0ABQ6HIC7_9GAMM</name>
<evidence type="ECO:0008006" key="4">
    <source>
        <dbReference type="Google" id="ProtNLM"/>
    </source>
</evidence>
<feature type="transmembrane region" description="Helical" evidence="1">
    <location>
        <begin position="170"/>
        <end position="192"/>
    </location>
</feature>
<keyword evidence="1" id="KW-1133">Transmembrane helix</keyword>
<sequence>MKYQKEIALVVVYLCHFYFSNSFAKYYSNLPLSTNIKIDNQTRHQFDVFIPMNQTYFIKLRVNRKNQPYWYLNKLLGNIERYNQQGMPLNIKWILSDKETTIKTNEHKSIDTCKWTSTYADKCLGQINVPPGHYQFSMVTDNQDNIFATLDTEIIIGYDLTTAHAWQTEYILWSSLFNYFIAPIIALAFIAFQLTKYISLKLFTWHYRNKERKIAFKIAG</sequence>